<dbReference type="AlphaFoldDB" id="S3J9S5"/>
<dbReference type="EMBL" id="ATDT01000020">
    <property type="protein sequence ID" value="EPF16877.1"/>
    <property type="molecule type" value="Genomic_DNA"/>
</dbReference>
<evidence type="ECO:0000313" key="1">
    <source>
        <dbReference type="EMBL" id="EPF16877.1"/>
    </source>
</evidence>
<dbReference type="Proteomes" id="UP000014585">
    <property type="component" value="Unassembled WGS sequence"/>
</dbReference>
<reference evidence="1 2" key="1">
    <citation type="submission" date="2013-04" db="EMBL/GenBank/DDBJ databases">
        <authorList>
            <person name="Weinstock G."/>
            <person name="Sodergren E."/>
            <person name="Lobos E.A."/>
            <person name="Fulton L."/>
            <person name="Fulton R."/>
            <person name="Courtney L."/>
            <person name="Fronick C."/>
            <person name="O'Laughlin M."/>
            <person name="Godfrey J."/>
            <person name="Wilson R.M."/>
            <person name="Miner T."/>
            <person name="Farmer C."/>
            <person name="Delehaunty K."/>
            <person name="Cordes M."/>
            <person name="Minx P."/>
            <person name="Tomlinson C."/>
            <person name="Chen J."/>
            <person name="Wollam A."/>
            <person name="Pepin K.H."/>
            <person name="Palsikar V.B."/>
            <person name="Zhang X."/>
            <person name="Suruliraj S."/>
            <person name="Perna N.T."/>
            <person name="Plunkett G."/>
            <person name="Warren W."/>
            <person name="Mitreva M."/>
            <person name="Mardis E.R."/>
            <person name="Wilson R.K."/>
        </authorList>
    </citation>
    <scope>NUCLEOTIDE SEQUENCE [LARGE SCALE GENOMIC DNA]</scope>
    <source>
        <strain evidence="1 2">DSM 4568</strain>
    </source>
</reference>
<sequence length="53" mass="6125">MHCSTPIKALDGQRLRLYLSQLTTTRSFVVNFIYRHFTPADCIPGVKSLHYLD</sequence>
<comment type="caution">
    <text evidence="1">The sequence shown here is derived from an EMBL/GenBank/DDBJ whole genome shotgun (WGS) entry which is preliminary data.</text>
</comment>
<evidence type="ECO:0000313" key="2">
    <source>
        <dbReference type="Proteomes" id="UP000014585"/>
    </source>
</evidence>
<accession>S3J9S5</accession>
<dbReference type="HOGENOM" id="CLU_3059800_0_0_6"/>
<proteinExistence type="predicted"/>
<organism evidence="1 2">
    <name type="scientific">Cedecea davisae DSM 4568</name>
    <dbReference type="NCBI Taxonomy" id="566551"/>
    <lineage>
        <taxon>Bacteria</taxon>
        <taxon>Pseudomonadati</taxon>
        <taxon>Pseudomonadota</taxon>
        <taxon>Gammaproteobacteria</taxon>
        <taxon>Enterobacterales</taxon>
        <taxon>Enterobacteriaceae</taxon>
        <taxon>Cedecea</taxon>
    </lineage>
</organism>
<dbReference type="PATRIC" id="fig|566551.4.peg.1938"/>
<gene>
    <name evidence="1" type="ORF">HMPREF0201_02112</name>
</gene>
<name>S3J9S5_9ENTR</name>
<dbReference type="STRING" id="566551.HMPREF0201_02112"/>
<protein>
    <submittedName>
        <fullName evidence="1">Uncharacterized protein</fullName>
    </submittedName>
</protein>